<dbReference type="InterPro" id="IPR055343">
    <property type="entry name" value="CREG_beta-barrel"/>
</dbReference>
<sequence length="154" mass="16000">MEYFAACAPPPFPGAGAGAGAGALLTCDSIGLDWAFDGRCWMLDGGRCHANGSLTLLFLPLAQNNRNILASPGHSATLTVRVADADDRGGRWDSPAARGRVALIGNVTVLGENGAAGGVEECYVAQHPDAQGWLPGREDAPVRPSLIHPDPTER</sequence>
<feature type="domain" description="CREG-like beta-barrel" evidence="2">
    <location>
        <begin position="43"/>
        <end position="137"/>
    </location>
</feature>
<dbReference type="OrthoDB" id="2138282at2759"/>
<organism evidence="3 4">
    <name type="scientific">Calocera cornea HHB12733</name>
    <dbReference type="NCBI Taxonomy" id="1353952"/>
    <lineage>
        <taxon>Eukaryota</taxon>
        <taxon>Fungi</taxon>
        <taxon>Dikarya</taxon>
        <taxon>Basidiomycota</taxon>
        <taxon>Agaricomycotina</taxon>
        <taxon>Dacrymycetes</taxon>
        <taxon>Dacrymycetales</taxon>
        <taxon>Dacrymycetaceae</taxon>
        <taxon>Calocera</taxon>
    </lineage>
</organism>
<protein>
    <recommendedName>
        <fullName evidence="2">CREG-like beta-barrel domain-containing protein</fullName>
    </recommendedName>
</protein>
<dbReference type="PANTHER" id="PTHR37273">
    <property type="entry name" value="CHROMOSOME 8, WHOLE GENOME SHOTGUN SEQUENCE"/>
    <property type="match status" value="1"/>
</dbReference>
<dbReference type="InterPro" id="IPR012349">
    <property type="entry name" value="Split_barrel_FMN-bd"/>
</dbReference>
<dbReference type="EMBL" id="KV424140">
    <property type="protein sequence ID" value="KZT50858.1"/>
    <property type="molecule type" value="Genomic_DNA"/>
</dbReference>
<dbReference type="SUPFAM" id="SSF50475">
    <property type="entry name" value="FMN-binding split barrel"/>
    <property type="match status" value="1"/>
</dbReference>
<accession>A0A165CIH4</accession>
<dbReference type="InParanoid" id="A0A165CIH4"/>
<evidence type="ECO:0000256" key="1">
    <source>
        <dbReference type="SAM" id="MobiDB-lite"/>
    </source>
</evidence>
<dbReference type="AlphaFoldDB" id="A0A165CIH4"/>
<reference evidence="3 4" key="1">
    <citation type="journal article" date="2016" name="Mol. Biol. Evol.">
        <title>Comparative Genomics of Early-Diverging Mushroom-Forming Fungi Provides Insights into the Origins of Lignocellulose Decay Capabilities.</title>
        <authorList>
            <person name="Nagy L.G."/>
            <person name="Riley R."/>
            <person name="Tritt A."/>
            <person name="Adam C."/>
            <person name="Daum C."/>
            <person name="Floudas D."/>
            <person name="Sun H."/>
            <person name="Yadav J.S."/>
            <person name="Pangilinan J."/>
            <person name="Larsson K.H."/>
            <person name="Matsuura K."/>
            <person name="Barry K."/>
            <person name="Labutti K."/>
            <person name="Kuo R."/>
            <person name="Ohm R.A."/>
            <person name="Bhattacharya S.S."/>
            <person name="Shirouzu T."/>
            <person name="Yoshinaga Y."/>
            <person name="Martin F.M."/>
            <person name="Grigoriev I.V."/>
            <person name="Hibbett D.S."/>
        </authorList>
    </citation>
    <scope>NUCLEOTIDE SEQUENCE [LARGE SCALE GENOMIC DNA]</scope>
    <source>
        <strain evidence="3 4">HHB12733</strain>
    </source>
</reference>
<dbReference type="STRING" id="1353952.A0A165CIH4"/>
<dbReference type="Proteomes" id="UP000076842">
    <property type="component" value="Unassembled WGS sequence"/>
</dbReference>
<evidence type="ECO:0000313" key="4">
    <source>
        <dbReference type="Proteomes" id="UP000076842"/>
    </source>
</evidence>
<name>A0A165CIH4_9BASI</name>
<keyword evidence="4" id="KW-1185">Reference proteome</keyword>
<evidence type="ECO:0000259" key="2">
    <source>
        <dbReference type="Pfam" id="PF13883"/>
    </source>
</evidence>
<dbReference type="Pfam" id="PF13883">
    <property type="entry name" value="CREG_beta-barrel"/>
    <property type="match status" value="1"/>
</dbReference>
<dbReference type="Gene3D" id="2.30.110.10">
    <property type="entry name" value="Electron Transport, Fmn-binding Protein, Chain A"/>
    <property type="match status" value="1"/>
</dbReference>
<evidence type="ECO:0000313" key="3">
    <source>
        <dbReference type="EMBL" id="KZT50858.1"/>
    </source>
</evidence>
<dbReference type="PANTHER" id="PTHR37273:SF1">
    <property type="entry name" value="ADL397C-AP"/>
    <property type="match status" value="1"/>
</dbReference>
<feature type="region of interest" description="Disordered" evidence="1">
    <location>
        <begin position="133"/>
        <end position="154"/>
    </location>
</feature>
<proteinExistence type="predicted"/>
<gene>
    <name evidence="3" type="ORF">CALCODRAFT_504244</name>
</gene>